<dbReference type="PROSITE" id="PS51218">
    <property type="entry name" value="SF3_HELICASE_2"/>
    <property type="match status" value="1"/>
</dbReference>
<proteinExistence type="predicted"/>
<evidence type="ECO:0000259" key="16">
    <source>
        <dbReference type="PROSITE" id="PS50507"/>
    </source>
</evidence>
<evidence type="ECO:0000256" key="11">
    <source>
        <dbReference type="ARBA" id="ARBA00022807"/>
    </source>
</evidence>
<dbReference type="GO" id="GO:0003724">
    <property type="term" value="F:RNA helicase activity"/>
    <property type="evidence" value="ECO:0007669"/>
    <property type="project" value="InterPro"/>
</dbReference>
<feature type="domain" description="RdRp catalytic" evidence="16">
    <location>
        <begin position="2789"/>
        <end position="2922"/>
    </location>
</feature>
<evidence type="ECO:0000256" key="3">
    <source>
        <dbReference type="ARBA" id="ARBA00022484"/>
    </source>
</evidence>
<feature type="domain" description="Peptidase C3" evidence="18">
    <location>
        <begin position="2276"/>
        <end position="2502"/>
    </location>
</feature>
<dbReference type="EMBL" id="MF346349">
    <property type="protein sequence ID" value="ATY36108.1"/>
    <property type="molecule type" value="Genomic_RNA"/>
</dbReference>
<evidence type="ECO:0000256" key="15">
    <source>
        <dbReference type="SAM" id="MobiDB-lite"/>
    </source>
</evidence>
<keyword evidence="5" id="KW-0645">Protease</keyword>
<keyword evidence="9" id="KW-0378">Hydrolase</keyword>
<dbReference type="InterPro" id="IPR029053">
    <property type="entry name" value="Viral_coat"/>
</dbReference>
<evidence type="ECO:0000256" key="10">
    <source>
        <dbReference type="ARBA" id="ARBA00022806"/>
    </source>
</evidence>
<reference evidence="19" key="1">
    <citation type="journal article" date="2018" name="Emerg. Infect. Dis.">
        <title>Moku virus in invasive Asian hornets, Belgium 2017.</title>
        <authorList>
            <person name="Garigliany M."/>
            <person name="Taminiau B."/>
            <person name="El Agrebi N."/>
            <person name="Cadar D."/>
            <person name="Hue M."/>
            <person name="Desmecht D."/>
            <person name="Daube G."/>
            <person name="Linden A."/>
            <person name="De Proft M."/>
            <person name="Saegerman C."/>
        </authorList>
    </citation>
    <scope>NUCLEOTIDE SEQUENCE</scope>
    <source>
        <strain evidence="19">MG17VV1</strain>
    </source>
</reference>
<protein>
    <recommendedName>
        <fullName evidence="2">Genome polyprotein</fullName>
    </recommendedName>
</protein>
<dbReference type="Pfam" id="PF00073">
    <property type="entry name" value="Rhv"/>
    <property type="match status" value="2"/>
</dbReference>
<dbReference type="GO" id="GO:0039694">
    <property type="term" value="P:viral RNA genome replication"/>
    <property type="evidence" value="ECO:0007669"/>
    <property type="project" value="InterPro"/>
</dbReference>
<dbReference type="GO" id="GO:0006351">
    <property type="term" value="P:DNA-templated transcription"/>
    <property type="evidence" value="ECO:0007669"/>
    <property type="project" value="InterPro"/>
</dbReference>
<dbReference type="InterPro" id="IPR043504">
    <property type="entry name" value="Peptidase_S1_PA_chymotrypsin"/>
</dbReference>
<dbReference type="CDD" id="cd23169">
    <property type="entry name" value="ps-ssRNAv-Picornavirales"/>
    <property type="match status" value="1"/>
</dbReference>
<dbReference type="SUPFAM" id="SSF88633">
    <property type="entry name" value="Positive stranded ssRNA viruses"/>
    <property type="match status" value="3"/>
</dbReference>
<dbReference type="GO" id="GO:0005524">
    <property type="term" value="F:ATP binding"/>
    <property type="evidence" value="ECO:0007669"/>
    <property type="project" value="UniProtKB-KW"/>
</dbReference>
<evidence type="ECO:0000259" key="18">
    <source>
        <dbReference type="PROSITE" id="PS51874"/>
    </source>
</evidence>
<dbReference type="Pfam" id="PF00910">
    <property type="entry name" value="RNA_helicase"/>
    <property type="match status" value="1"/>
</dbReference>
<evidence type="ECO:0000259" key="17">
    <source>
        <dbReference type="PROSITE" id="PS51218"/>
    </source>
</evidence>
<feature type="domain" description="SF3 helicase" evidence="17">
    <location>
        <begin position="1518"/>
        <end position="1686"/>
    </location>
</feature>
<evidence type="ECO:0000313" key="19">
    <source>
        <dbReference type="EMBL" id="ATY36108.1"/>
    </source>
</evidence>
<keyword evidence="14" id="KW-0693">Viral RNA replication</keyword>
<keyword evidence="7" id="KW-0548">Nucleotidyltransferase</keyword>
<dbReference type="GO" id="GO:0004197">
    <property type="term" value="F:cysteine-type endopeptidase activity"/>
    <property type="evidence" value="ECO:0007669"/>
    <property type="project" value="InterPro"/>
</dbReference>
<dbReference type="GO" id="GO:0003968">
    <property type="term" value="F:RNA-directed RNA polymerase activity"/>
    <property type="evidence" value="ECO:0007669"/>
    <property type="project" value="UniProtKB-KW"/>
</dbReference>
<name>A0A2H4QX10_9VIRU</name>
<dbReference type="InterPro" id="IPR014759">
    <property type="entry name" value="Helicase_SF3_ssRNA_vir"/>
</dbReference>
<dbReference type="CDD" id="cd00205">
    <property type="entry name" value="rhv_like"/>
    <property type="match status" value="2"/>
</dbReference>
<evidence type="ECO:0000256" key="12">
    <source>
        <dbReference type="ARBA" id="ARBA00022840"/>
    </source>
</evidence>
<dbReference type="InterPro" id="IPR033703">
    <property type="entry name" value="Rhv-like"/>
</dbReference>
<evidence type="ECO:0000256" key="9">
    <source>
        <dbReference type="ARBA" id="ARBA00022801"/>
    </source>
</evidence>
<dbReference type="InterPro" id="IPR043128">
    <property type="entry name" value="Rev_trsase/Diguanyl_cyclase"/>
</dbReference>
<evidence type="ECO:0000256" key="6">
    <source>
        <dbReference type="ARBA" id="ARBA00022679"/>
    </source>
</evidence>
<dbReference type="InterPro" id="IPR014872">
    <property type="entry name" value="Dicistrovirus_capsid-polyPr_C"/>
</dbReference>
<dbReference type="InterPro" id="IPR009003">
    <property type="entry name" value="Peptidase_S1_PA"/>
</dbReference>
<evidence type="ECO:0000256" key="2">
    <source>
        <dbReference type="ARBA" id="ARBA00020107"/>
    </source>
</evidence>
<dbReference type="GO" id="GO:0005198">
    <property type="term" value="F:structural molecule activity"/>
    <property type="evidence" value="ECO:0007669"/>
    <property type="project" value="InterPro"/>
</dbReference>
<keyword evidence="10" id="KW-0347">Helicase</keyword>
<evidence type="ECO:0000256" key="14">
    <source>
        <dbReference type="ARBA" id="ARBA00022953"/>
    </source>
</evidence>
<dbReference type="SUPFAM" id="SSF56672">
    <property type="entry name" value="DNA/RNA polymerases"/>
    <property type="match status" value="1"/>
</dbReference>
<keyword evidence="11" id="KW-0788">Thiol protease</keyword>
<evidence type="ECO:0000256" key="13">
    <source>
        <dbReference type="ARBA" id="ARBA00022844"/>
    </source>
</evidence>
<accession>A0A2H4QX10</accession>
<dbReference type="GO" id="GO:0019028">
    <property type="term" value="C:viral capsid"/>
    <property type="evidence" value="ECO:0007669"/>
    <property type="project" value="UniProtKB-KW"/>
</dbReference>
<dbReference type="PROSITE" id="PS50507">
    <property type="entry name" value="RDRP_SSRNA_POS"/>
    <property type="match status" value="1"/>
</dbReference>
<keyword evidence="13" id="KW-0946">Virion</keyword>
<dbReference type="PROSITE" id="PS51874">
    <property type="entry name" value="PCV_3C_PRO"/>
    <property type="match status" value="1"/>
</dbReference>
<sequence length="3050" mass="345517">METKSKETQSEVVAPQNNDDGLIYVDQACELMEDGLESYIQNLIDRQSLVIAGVYSASKVATLLSSQNQITYSVNYTYMKPLVFSPSTVSNHITILNDMCPDDLQLIDCAVIKLRVGHDEIVKFQVLYRKYTYAASFEGSNVVIVDHKAKPTHLWNNMCNNCTYVGVFTSSPNEDGITMMYRYGTRACTCSPTMGFQLQRSRRVPIRAFFESEGVTDGQREVQSSNVILSETQQESEDLASNKFIPLWNKFASSEFSPQFTDMCDRFIPWTHFVWTTNDLENQSIVDGILPLSFLNSHGKVYCDTVNFIPFNVHAYWRGDIEIKVHVNSNMFQSGQLIGSWLYAADSLASSANKIAGPRYSNIAQHVQKPHIIVSAGASNEATLYIPYRHVTPFLRTKPVFKNTMAATKALDMGRFVLAVMVPLATGVNAQSPKECSGTIFVRLVSSHFTGKFSGAIAKPEMAGVLDLVKNVAGTVDKVLGDINCDNPPDTRPAPFWVPINAQNWSHGTKTREPINTLRLDGRIIGCGRSPDVGYSETNIHRIASVYGLLKPFVWSYSDKTSNVAGYQLWGMSVHPQCDKDKLFTSAAQGARMATYTVPPIGVVSSLFCYWRGSIDFKFEIIATSKHTGRILVAYIPGIVDYSKVTLQQAMSSPNIEFSLNTGTTSFTFRVPYIAETMWWPRKYGGPQRADDFVAPSSIVVFVLNPLVPMESVAQKVTFLPYVGAGPDFEISVPAQPSIGLSLNRRNEVPSDDLIEFKSGYFPVYAGAWRGWMDGERLIFRYGNTTCKRKKITKVLRPDPNTVMVYLPQSFGQRSTLTTSYKIKANKGEVYHDPITGCEVAVIKNQNFEGIIGAAIGFQQDGFNYLIPFLFNSNGQKPVQTDAVHAAAIVAKAMQLGQLNRVKDVCNTWVKDSDWLNNKQNIRWRGVSYPNCVVRASPEMAAESYATPNPLQPTQDLPSTNSGVVTFGERFHDFKDLCRRYQLYWEGTVTPGQIRDNKRNAAFVQIPVLPQGLTLQPSLSNPVWNSMRDGHIPIISSGFRFYRGGVRFRIVITGLDDSVWVQHHPDRQFIGQIPILGKDIHDKDAYRNHTYGFHVQNLSVNRTIEVEIPFYKPGIYNLLGDLALDYDCKQYGTLGDVVIGLEGDQAVDSAIDIAIYYTISDDCSFNVFCGFPDMVFCDEVYKANSSNNSEVQELQDAQDFEFVDIPTTHASREMMSVANVASSSVSSMFGSLLGSVALKGSKVVTAPIAKVVKEEVKANVLPAMKDIEREVRNAADDISATLGRTIPQQAIISALGQFSQVALNPTPSSLAIAVTSLLANFVTISMELILTLQQTLTTFLSNTWGRYFAGASDHQEARQGSTPEGFIDDMPEKSLHGFLGMLFTAVASTIGLSIASPKHFPDLLKGVKECLNTCNAAVVFFRNTIDAVVYMYKYCLGETNEELKAKIIIEREYPHMKDWCEEVMLLLDPRNQNVILHSSKQANRVFDACIYGAKLINENLDKSIPGGKVIYDLYTKICKVRDDLIELGNHPDIRFEAFPIWVCGDAGVGKSHMTQRVCQDLLQHIDYRTQECMIYWLALGQKYWNGIKNPPVIARDEAYAVGGQFTEEEIATHLAICSCSILNPPMAALQEKNKRLNPLIYYLNSNTEFPQISEARHPEAIYRRRKLMVRIKYRQYILDTYPGILDASELPPSETEGMKHLDFFIARDPKDVNTTYAGPYTYTSFIEIAKKRFKEHVERERINFRNRMSAAYALDPDYNQLDELNYVHGSTLPTTTLHEQFIHQRNEARRILYAAPPSVEEEEDPYLYNILQRFRYLWEPPETPQPEMDEPSCSWEFDPTRIVSNSMFRERERNNASIVGDRVKMDRGALLKLVSGGIDVTEDDIRGFIIDPTFEKIIRKAGSTDGIWSRFCLCFEYNSMLPDDLTDWMSKTMFNDSSAYGGEYNTYKILPHWEDVTGTDCIRSYVYWLMRQQQFQTYARVLYDAGETRDSIIKKYHQLIRKHPGWDWSRVERALNCSTIEQFIEHTAFMDNPDGSQQCLIDMWLILRYMNEYVVLREKEFCKHCRFWIDKLRDTAELEYVPRFDTLLYTNTLGLRIKFENYCKCNHALTNNILFRNAMRIIWNKDHGMTAHTVLNPFSFSEYKSEYERLNLWYVEIYEWAKAWWKGVALPFVSAILTFIYEHFGQIISILLGLYSLYRLYNSSIPQATKESITTASNVIQETAAAAGSFMASVIVKHDITPVVVADSFVESAGYCKIDKAKPAKANFKPADKEDDGSLDRIEQLERKLLNNICFLEARWNDEKGDAKMLYGRCLGIRERQVLILKHYIEEMLHIPSNATFMINYIMSGKPCTGFLTRKCLESVTYFSINGKINASNYGILTLPKFMPMFKDILNSIVRKNDHHYVASQGHIMSSDMEGRILRHRHMQLRPRAFLVIDGDDEGHVSTICNDGAYEYSVHGKGMCGSLLISDKVCRGNPGIIGLHVAGSKGNGYAEPIYREMFEHEVLTPKIRYVLPVLKSAEFSSINLDSNLLTLGIVDSKMSHHESGKTKIVPSLLHGKVYDVKTEPNPLKPNDPRQPPGSHPLRDGCNKHGYGYSIPFNEELLNKVSHDNRMVLRNYVKNPLAQFRQLTLEEAICGNPAIPHCESLNWKSSEGFPLSSFRPPQYNNKKYLFDLEEMSDGYQLKGLAPELQKILQLRQAMREQDICVPPIYIDCLKDYRLTPQKCAIPGKTRIFSIAPVQVTIDLRKYMGLFLSAYRGAGVEAEHGIGINVDSMEWTTLARYLLEVGNNIVTGDYSNFGPTLSSQIVYSCIEDILDWHEFNQADSETMQHLRFILENEILNPVHLCQDLVYQTVNGIASGSPITAELNSEVNKKYVKLAFLLLCKKNNYSYTLSDFHAKCRLVTYGDDFIMSVHDDFISWFNCTTISEVLKDHGIILTDATKNKEITPYRSLTQSTFLKRTFRKHPYRAGVWLAPIEEQSITECLNWCHKQTNMKAATEEVIRASCILAFGHGPKYYKRHVEKIHQAARQEGLLAEYSSWEELDEQNFG</sequence>
<keyword evidence="12" id="KW-0067">ATP-binding</keyword>
<feature type="compositionally biased region" description="Pro residues" evidence="15">
    <location>
        <begin position="2570"/>
        <end position="2582"/>
    </location>
</feature>
<dbReference type="InterPro" id="IPR001205">
    <property type="entry name" value="RNA-dir_pol_C"/>
</dbReference>
<keyword evidence="4" id="KW-0167">Capsid protein</keyword>
<evidence type="ECO:0000256" key="4">
    <source>
        <dbReference type="ARBA" id="ARBA00022561"/>
    </source>
</evidence>
<dbReference type="InterPro" id="IPR043502">
    <property type="entry name" value="DNA/RNA_pol_sf"/>
</dbReference>
<dbReference type="Gene3D" id="2.40.10.10">
    <property type="entry name" value="Trypsin-like serine proteases"/>
    <property type="match status" value="1"/>
</dbReference>
<dbReference type="InterPro" id="IPR007094">
    <property type="entry name" value="RNA-dir_pol_PSvirus"/>
</dbReference>
<dbReference type="Gene3D" id="3.30.70.270">
    <property type="match status" value="1"/>
</dbReference>
<dbReference type="GO" id="GO:0006508">
    <property type="term" value="P:proteolysis"/>
    <property type="evidence" value="ECO:0007669"/>
    <property type="project" value="UniProtKB-KW"/>
</dbReference>
<feature type="region of interest" description="Disordered" evidence="15">
    <location>
        <begin position="2565"/>
        <end position="2588"/>
    </location>
</feature>
<evidence type="ECO:0000256" key="5">
    <source>
        <dbReference type="ARBA" id="ARBA00022670"/>
    </source>
</evidence>
<keyword evidence="6" id="KW-0808">Transferase</keyword>
<comment type="subcellular location">
    <subcellularLocation>
        <location evidence="1">Virion</location>
    </subcellularLocation>
</comment>
<keyword evidence="3" id="KW-0696">RNA-directed RNA polymerase</keyword>
<dbReference type="InterPro" id="IPR000605">
    <property type="entry name" value="Helicase_SF3_ssDNA/RNA_vir"/>
</dbReference>
<dbReference type="Gene3D" id="1.20.960.20">
    <property type="match status" value="1"/>
</dbReference>
<keyword evidence="8" id="KW-0547">Nucleotide-binding</keyword>
<evidence type="ECO:0000256" key="1">
    <source>
        <dbReference type="ARBA" id="ARBA00004328"/>
    </source>
</evidence>
<dbReference type="SUPFAM" id="SSF50494">
    <property type="entry name" value="Trypsin-like serine proteases"/>
    <property type="match status" value="1"/>
</dbReference>
<dbReference type="Pfam" id="PF08762">
    <property type="entry name" value="CRPV_capsid"/>
    <property type="match status" value="1"/>
</dbReference>
<dbReference type="InterPro" id="IPR044067">
    <property type="entry name" value="PCV_3C_PRO"/>
</dbReference>
<dbReference type="GO" id="GO:0003723">
    <property type="term" value="F:RNA binding"/>
    <property type="evidence" value="ECO:0007669"/>
    <property type="project" value="InterPro"/>
</dbReference>
<organism evidence="19">
    <name type="scientific">Vespa velutina Moku virus</name>
    <dbReference type="NCBI Taxonomy" id="2052897"/>
    <lineage>
        <taxon>Viruses</taxon>
        <taxon>Riboviria</taxon>
        <taxon>Orthornavirae</taxon>
        <taxon>Pisuviricota</taxon>
        <taxon>Pisoniviricetes</taxon>
        <taxon>Picornavirales</taxon>
        <taxon>Iflaviridae</taxon>
        <taxon>Iflavirus</taxon>
    </lineage>
</organism>
<evidence type="ECO:0000256" key="8">
    <source>
        <dbReference type="ARBA" id="ARBA00022741"/>
    </source>
</evidence>
<evidence type="ECO:0000256" key="7">
    <source>
        <dbReference type="ARBA" id="ARBA00022695"/>
    </source>
</evidence>
<dbReference type="Gene3D" id="2.60.120.20">
    <property type="match status" value="3"/>
</dbReference>
<dbReference type="Pfam" id="PF00680">
    <property type="entry name" value="RdRP_1"/>
    <property type="match status" value="1"/>
</dbReference>
<dbReference type="InterPro" id="IPR001676">
    <property type="entry name" value="Picornavirus_capsid"/>
</dbReference>